<feature type="region of interest" description="Disordered" evidence="1">
    <location>
        <begin position="1"/>
        <end position="40"/>
    </location>
</feature>
<evidence type="ECO:0000313" key="2">
    <source>
        <dbReference type="EnsemblMetazoa" id="GPPI017379-PA"/>
    </source>
</evidence>
<reference evidence="3" key="1">
    <citation type="submission" date="2015-01" db="EMBL/GenBank/DDBJ databases">
        <authorList>
            <person name="Aksoy S."/>
            <person name="Warren W."/>
            <person name="Wilson R.K."/>
        </authorList>
    </citation>
    <scope>NUCLEOTIDE SEQUENCE [LARGE SCALE GENOMIC DNA]</scope>
    <source>
        <strain evidence="3">IAEA</strain>
    </source>
</reference>
<sequence length="121" mass="13497">MTLPTSKSDNDNDYDDDDDEGDGEGEGEDEDENEDENEDASIADAVLQISYLLIVSSSCVICTIKLITKLRISVQFERDIKIYHQIKAYGTAQHGTINGLCGIHTHKQATHICEFALRYDV</sequence>
<dbReference type="Proteomes" id="UP000092460">
    <property type="component" value="Unassembled WGS sequence"/>
</dbReference>
<name>A0A1B0B391_9MUSC</name>
<feature type="compositionally biased region" description="Acidic residues" evidence="1">
    <location>
        <begin position="11"/>
        <end position="40"/>
    </location>
</feature>
<keyword evidence="3" id="KW-1185">Reference proteome</keyword>
<dbReference type="EnsemblMetazoa" id="GPPI017379-RA">
    <property type="protein sequence ID" value="GPPI017379-PA"/>
    <property type="gene ID" value="GPPI017379"/>
</dbReference>
<dbReference type="EMBL" id="JXJN01007782">
    <property type="status" value="NOT_ANNOTATED_CDS"/>
    <property type="molecule type" value="Genomic_DNA"/>
</dbReference>
<dbReference type="AlphaFoldDB" id="A0A1B0B391"/>
<evidence type="ECO:0000256" key="1">
    <source>
        <dbReference type="SAM" id="MobiDB-lite"/>
    </source>
</evidence>
<evidence type="ECO:0000313" key="3">
    <source>
        <dbReference type="Proteomes" id="UP000092460"/>
    </source>
</evidence>
<dbReference type="VEuPathDB" id="VectorBase:GPPI017379"/>
<protein>
    <submittedName>
        <fullName evidence="2">Uncharacterized protein</fullName>
    </submittedName>
</protein>
<reference evidence="2" key="2">
    <citation type="submission" date="2020-05" db="UniProtKB">
        <authorList>
            <consortium name="EnsemblMetazoa"/>
        </authorList>
    </citation>
    <scope>IDENTIFICATION</scope>
    <source>
        <strain evidence="2">IAEA</strain>
    </source>
</reference>
<accession>A0A1B0B391</accession>
<organism evidence="2 3">
    <name type="scientific">Glossina palpalis gambiensis</name>
    <dbReference type="NCBI Taxonomy" id="67801"/>
    <lineage>
        <taxon>Eukaryota</taxon>
        <taxon>Metazoa</taxon>
        <taxon>Ecdysozoa</taxon>
        <taxon>Arthropoda</taxon>
        <taxon>Hexapoda</taxon>
        <taxon>Insecta</taxon>
        <taxon>Pterygota</taxon>
        <taxon>Neoptera</taxon>
        <taxon>Endopterygota</taxon>
        <taxon>Diptera</taxon>
        <taxon>Brachycera</taxon>
        <taxon>Muscomorpha</taxon>
        <taxon>Hippoboscoidea</taxon>
        <taxon>Glossinidae</taxon>
        <taxon>Glossina</taxon>
    </lineage>
</organism>
<proteinExistence type="predicted"/>